<dbReference type="AlphaFoldDB" id="A0A7K0CW64"/>
<dbReference type="EMBL" id="WEGK01000001">
    <property type="protein sequence ID" value="MQY17668.1"/>
    <property type="molecule type" value="Genomic_DNA"/>
</dbReference>
<name>A0A7K0CW64_9NOCA</name>
<evidence type="ECO:0000313" key="2">
    <source>
        <dbReference type="Proteomes" id="UP000438448"/>
    </source>
</evidence>
<gene>
    <name evidence="1" type="ORF">NRB20_07320</name>
</gene>
<evidence type="ECO:0000313" key="1">
    <source>
        <dbReference type="EMBL" id="MQY17668.1"/>
    </source>
</evidence>
<keyword evidence="2" id="KW-1185">Reference proteome</keyword>
<proteinExistence type="predicted"/>
<comment type="caution">
    <text evidence="1">The sequence shown here is derived from an EMBL/GenBank/DDBJ whole genome shotgun (WGS) entry which is preliminary data.</text>
</comment>
<organism evidence="1 2">
    <name type="scientific">Nocardia macrotermitis</name>
    <dbReference type="NCBI Taxonomy" id="2585198"/>
    <lineage>
        <taxon>Bacteria</taxon>
        <taxon>Bacillati</taxon>
        <taxon>Actinomycetota</taxon>
        <taxon>Actinomycetes</taxon>
        <taxon>Mycobacteriales</taxon>
        <taxon>Nocardiaceae</taxon>
        <taxon>Nocardia</taxon>
    </lineage>
</organism>
<reference evidence="1 2" key="1">
    <citation type="submission" date="2019-10" db="EMBL/GenBank/DDBJ databases">
        <title>Nocardia macrotermitis sp. nov. and Nocardia aurantia sp. nov., isolated from the gut of fungus growing-termite Macrotermes natalensis.</title>
        <authorList>
            <person name="Benndorf R."/>
            <person name="Schwitalla J."/>
            <person name="Martin K."/>
            <person name="De Beer W."/>
            <person name="Kaster A.-K."/>
            <person name="Vollmers J."/>
            <person name="Poulsen M."/>
            <person name="Beemelmanns C."/>
        </authorList>
    </citation>
    <scope>NUCLEOTIDE SEQUENCE [LARGE SCALE GENOMIC DNA]</scope>
    <source>
        <strain evidence="1 2">RB20</strain>
    </source>
</reference>
<protein>
    <submittedName>
        <fullName evidence="1">Uncharacterized protein</fullName>
    </submittedName>
</protein>
<sequence length="56" mass="6252">MQAVSTWVCVAEVSTSRVSSIDYYARVLIDYHARVSPPSTRTVAKNRLPISVPFLL</sequence>
<accession>A0A7K0CW64</accession>
<dbReference type="Proteomes" id="UP000438448">
    <property type="component" value="Unassembled WGS sequence"/>
</dbReference>